<name>A0A2N5XTI9_9HYPH</name>
<gene>
    <name evidence="4" type="ORF">C0081_07610</name>
</gene>
<organism evidence="4 5">
    <name type="scientific">Cohaesibacter celericrescens</name>
    <dbReference type="NCBI Taxonomy" id="2067669"/>
    <lineage>
        <taxon>Bacteria</taxon>
        <taxon>Pseudomonadati</taxon>
        <taxon>Pseudomonadota</taxon>
        <taxon>Alphaproteobacteria</taxon>
        <taxon>Hyphomicrobiales</taxon>
        <taxon>Cohaesibacteraceae</taxon>
    </lineage>
</organism>
<comment type="caution">
    <text evidence="4">The sequence shown here is derived from an EMBL/GenBank/DDBJ whole genome shotgun (WGS) entry which is preliminary data.</text>
</comment>
<evidence type="ECO:0000259" key="2">
    <source>
        <dbReference type="PROSITE" id="PS50883"/>
    </source>
</evidence>
<dbReference type="InterPro" id="IPR001633">
    <property type="entry name" value="EAL_dom"/>
</dbReference>
<keyword evidence="1" id="KW-1133">Transmembrane helix</keyword>
<dbReference type="SUPFAM" id="SSF55073">
    <property type="entry name" value="Nucleotide cyclase"/>
    <property type="match status" value="1"/>
</dbReference>
<dbReference type="PROSITE" id="PS50883">
    <property type="entry name" value="EAL"/>
    <property type="match status" value="1"/>
</dbReference>
<dbReference type="Pfam" id="PF00990">
    <property type="entry name" value="GGDEF"/>
    <property type="match status" value="1"/>
</dbReference>
<dbReference type="SMART" id="SM00052">
    <property type="entry name" value="EAL"/>
    <property type="match status" value="1"/>
</dbReference>
<dbReference type="InterPro" id="IPR035919">
    <property type="entry name" value="EAL_sf"/>
</dbReference>
<dbReference type="CDD" id="cd01948">
    <property type="entry name" value="EAL"/>
    <property type="match status" value="1"/>
</dbReference>
<sequence>MKRVVFYRILAIFAIFLGCAMASEYKIFYYLDHAIAEKRMELNSQPSSEAIALLEIDNKSLTSIGVWPWKRSIYGEIVEKSFAAGAEELAFDIDFSASSSPQQDIIFQEALEKAEGPVTLAIFQQNDISDLTTAQVQTNRPIQQLGDNAWLATVNMLADTDGVVRHFPLAQAIEGDIVPSLTSVLGGVQTIALGTFIVDYGIDVDSIPTYSVIDLLEGKLPTGVLQGKKVLVGAGAAELRDTLTVPVYGMITGPKLQILAAENLIQARNLSYAPTRWSYGLSAIIFLFVVLIGVTRKKNSYIKIAELTALAALVEVIGFWLYVEQPVILQTGFIQIQIMAAGATLILFEIRFKDLLLTLSHKQTRSISALLETVVSDSFSGILIATDDGKILGISHQAINLLGKLGFETAKGGQIGTSMPTEMAALVQLCLENPDQLENQHSLRTLTITRGETLHYFECSITPSLIQTKNHGEQSESRVATLLFHDVTKAKQEQLRLEYLADHDHLTDLLNKVGFSEALDERMNAAMQTDALIFACQGNRADKIKQSLGSEYFDLLMRQIGERLSQLDEFDSIGCSEQKEFLLGKIGADKDDIAFLAKRIQRCLETPFSIRGHNIIVGCHIGVADFCQGGLLSEEVVRSASVALHRSKESGENCLFYTSDLAADVVHRRVLEREIIDAMARKEFELHYQPQVNLKTSQTIGCEALIRWHHRDMGLIRPDVFIPIVEETGMIVELGRWILETACSDAMRWPEPVTVAVNVSAIQFVRSDILADIQNALALSGLPKERLHIEITESLFIADPEAIVKTLNAIRAEGIKIALDDFGTGYSSLSYIHQFPLDKIKIDRAFVKDLPHSMDSMAVINAVMALAHGFDIDIVAEGMETAEQAEVLRLAGCHIAQGYHFGRPMPFNDFCAHLEQKETEQASSLAS</sequence>
<dbReference type="AlphaFoldDB" id="A0A2N5XTI9"/>
<evidence type="ECO:0000259" key="3">
    <source>
        <dbReference type="PROSITE" id="PS50887"/>
    </source>
</evidence>
<dbReference type="Gene3D" id="3.20.20.450">
    <property type="entry name" value="EAL domain"/>
    <property type="match status" value="1"/>
</dbReference>
<evidence type="ECO:0000313" key="5">
    <source>
        <dbReference type="Proteomes" id="UP000234881"/>
    </source>
</evidence>
<evidence type="ECO:0000313" key="4">
    <source>
        <dbReference type="EMBL" id="PLW77846.1"/>
    </source>
</evidence>
<dbReference type="SUPFAM" id="SSF141868">
    <property type="entry name" value="EAL domain-like"/>
    <property type="match status" value="1"/>
</dbReference>
<feature type="domain" description="EAL" evidence="2">
    <location>
        <begin position="668"/>
        <end position="918"/>
    </location>
</feature>
<dbReference type="CDD" id="cd01949">
    <property type="entry name" value="GGDEF"/>
    <property type="match status" value="1"/>
</dbReference>
<dbReference type="RefSeq" id="WP_101533219.1">
    <property type="nucleotide sequence ID" value="NZ_PKUQ01000014.1"/>
</dbReference>
<feature type="transmembrane region" description="Helical" evidence="1">
    <location>
        <begin position="301"/>
        <end position="322"/>
    </location>
</feature>
<keyword evidence="5" id="KW-1185">Reference proteome</keyword>
<reference evidence="4 5" key="1">
    <citation type="submission" date="2018-01" db="EMBL/GenBank/DDBJ databases">
        <title>The draft genome sequence of Cohaesibacter sp. H1304.</title>
        <authorList>
            <person name="Wang N.-N."/>
            <person name="Du Z.-J."/>
        </authorList>
    </citation>
    <scope>NUCLEOTIDE SEQUENCE [LARGE SCALE GENOMIC DNA]</scope>
    <source>
        <strain evidence="4 5">H1304</strain>
    </source>
</reference>
<dbReference type="InterPro" id="IPR029787">
    <property type="entry name" value="Nucleotide_cyclase"/>
</dbReference>
<dbReference type="Gene3D" id="3.30.70.270">
    <property type="match status" value="1"/>
</dbReference>
<dbReference type="InterPro" id="IPR007890">
    <property type="entry name" value="CHASE2"/>
</dbReference>
<dbReference type="SMART" id="SM01080">
    <property type="entry name" value="CHASE2"/>
    <property type="match status" value="1"/>
</dbReference>
<dbReference type="InterPro" id="IPR052155">
    <property type="entry name" value="Biofilm_reg_signaling"/>
</dbReference>
<protein>
    <recommendedName>
        <fullName evidence="6">EAL domain-containing protein</fullName>
    </recommendedName>
</protein>
<proteinExistence type="predicted"/>
<dbReference type="Pfam" id="PF00563">
    <property type="entry name" value="EAL"/>
    <property type="match status" value="1"/>
</dbReference>
<evidence type="ECO:0000256" key="1">
    <source>
        <dbReference type="SAM" id="Phobius"/>
    </source>
</evidence>
<dbReference type="OrthoDB" id="9814202at2"/>
<dbReference type="InterPro" id="IPR000160">
    <property type="entry name" value="GGDEF_dom"/>
</dbReference>
<dbReference type="PROSITE" id="PS51257">
    <property type="entry name" value="PROKAR_LIPOPROTEIN"/>
    <property type="match status" value="1"/>
</dbReference>
<dbReference type="Pfam" id="PF05226">
    <property type="entry name" value="CHASE2"/>
    <property type="match status" value="1"/>
</dbReference>
<dbReference type="PANTHER" id="PTHR44757">
    <property type="entry name" value="DIGUANYLATE CYCLASE DGCP"/>
    <property type="match status" value="1"/>
</dbReference>
<keyword evidence="1" id="KW-0812">Transmembrane</keyword>
<dbReference type="InterPro" id="IPR043128">
    <property type="entry name" value="Rev_trsase/Diguanyl_cyclase"/>
</dbReference>
<accession>A0A2N5XTI9</accession>
<feature type="domain" description="GGDEF" evidence="3">
    <location>
        <begin position="529"/>
        <end position="660"/>
    </location>
</feature>
<dbReference type="PROSITE" id="PS50887">
    <property type="entry name" value="GGDEF"/>
    <property type="match status" value="1"/>
</dbReference>
<keyword evidence="1" id="KW-0472">Membrane</keyword>
<evidence type="ECO:0008006" key="6">
    <source>
        <dbReference type="Google" id="ProtNLM"/>
    </source>
</evidence>
<feature type="transmembrane region" description="Helical" evidence="1">
    <location>
        <begin position="277"/>
        <end position="294"/>
    </location>
</feature>
<dbReference type="SMART" id="SM00267">
    <property type="entry name" value="GGDEF"/>
    <property type="match status" value="1"/>
</dbReference>
<dbReference type="Proteomes" id="UP000234881">
    <property type="component" value="Unassembled WGS sequence"/>
</dbReference>
<dbReference type="PANTHER" id="PTHR44757:SF2">
    <property type="entry name" value="BIOFILM ARCHITECTURE MAINTENANCE PROTEIN MBAA"/>
    <property type="match status" value="1"/>
</dbReference>
<dbReference type="EMBL" id="PKUQ01000014">
    <property type="protein sequence ID" value="PLW77846.1"/>
    <property type="molecule type" value="Genomic_DNA"/>
</dbReference>